<evidence type="ECO:0000259" key="1">
    <source>
        <dbReference type="Pfam" id="PF07727"/>
    </source>
</evidence>
<dbReference type="PANTHER" id="PTHR47284">
    <property type="entry name" value="FATTY-ACID-BINDING PROTEIN 2"/>
    <property type="match status" value="1"/>
</dbReference>
<accession>A0A6A3CRH8</accession>
<dbReference type="GO" id="GO:0016872">
    <property type="term" value="F:intramolecular lyase activity"/>
    <property type="evidence" value="ECO:0007669"/>
    <property type="project" value="InterPro"/>
</dbReference>
<dbReference type="PANTHER" id="PTHR47284:SF3">
    <property type="entry name" value="FATTY-ACID-BINDING PROTEIN 2"/>
    <property type="match status" value="1"/>
</dbReference>
<dbReference type="InterPro" id="IPR036298">
    <property type="entry name" value="Chalcone_isomerase_sf"/>
</dbReference>
<gene>
    <name evidence="2" type="ORF">F3Y22_tig00002317pilonHSYRG00182</name>
</gene>
<dbReference type="Pfam" id="PF07727">
    <property type="entry name" value="RVT_2"/>
    <property type="match status" value="1"/>
</dbReference>
<reference evidence="2" key="1">
    <citation type="submission" date="2019-09" db="EMBL/GenBank/DDBJ databases">
        <title>Draft genome information of white flower Hibiscus syriacus.</title>
        <authorList>
            <person name="Kim Y.-M."/>
        </authorList>
    </citation>
    <scope>NUCLEOTIDE SEQUENCE [LARGE SCALE GENOMIC DNA]</scope>
    <source>
        <strain evidence="2">YM2019G1</strain>
    </source>
</reference>
<sequence>MSGNGPLAALAGGYSSPSRAETAVQCQLSLCRNIFLSFSAPEMPRHFNMLKQRVMPRHYFPKNPFSCYSLPARFVDMVAYALPVVDDDIPITYLKAIQSLKSDKWKSVMDEEMQSLQNNDTWKLAQLPKGKREIGCKWVFAKKDGSHSKKDVRYKARLVAKGYAQKERIDNNEVFSPVVKHSSIRILLALVAQLNLELAQHDVKTIFLHSDLEEEIYMTQPEGYKDGGCEKWVCKLNKSLYGLKQSPRKWYKRFDSFMRRQKYTRRKYDHCVYLQKLKDRSFIYLLLTGIEFPTILVLVDIHQYSVCQKLGAKYASIPVGELNKQNDFYQDHLREDIGMTVRLVVNCNGMKANTVRDAFEKSLRARLVKRNPNTDYLCLSTFGSYFSQDIPLPAGTIINFQRTTDGQLITKRAFFDMYIGDFPVSEQAKVDIGRNVTSIIRRC</sequence>
<dbReference type="Proteomes" id="UP000436088">
    <property type="component" value="Unassembled WGS sequence"/>
</dbReference>
<dbReference type="GO" id="GO:0009570">
    <property type="term" value="C:chloroplast stroma"/>
    <property type="evidence" value="ECO:0007669"/>
    <property type="project" value="TreeGrafter"/>
</dbReference>
<dbReference type="Gene3D" id="3.50.70.10">
    <property type="match status" value="1"/>
</dbReference>
<protein>
    <submittedName>
        <fullName evidence="2">Fatty-acid-binding protein 2</fullName>
    </submittedName>
</protein>
<dbReference type="EMBL" id="VEPZ02000174">
    <property type="protein sequence ID" value="KAE8732000.1"/>
    <property type="molecule type" value="Genomic_DNA"/>
</dbReference>
<dbReference type="SUPFAM" id="SSF54626">
    <property type="entry name" value="Chalcone isomerase"/>
    <property type="match status" value="1"/>
</dbReference>
<evidence type="ECO:0000313" key="2">
    <source>
        <dbReference type="EMBL" id="KAE8732000.1"/>
    </source>
</evidence>
<keyword evidence="3" id="KW-1185">Reference proteome</keyword>
<dbReference type="AlphaFoldDB" id="A0A6A3CRH8"/>
<proteinExistence type="predicted"/>
<dbReference type="InterPro" id="IPR016088">
    <property type="entry name" value="Chalcone_isomerase_3-sand"/>
</dbReference>
<organism evidence="2 3">
    <name type="scientific">Hibiscus syriacus</name>
    <name type="common">Rose of Sharon</name>
    <dbReference type="NCBI Taxonomy" id="106335"/>
    <lineage>
        <taxon>Eukaryota</taxon>
        <taxon>Viridiplantae</taxon>
        <taxon>Streptophyta</taxon>
        <taxon>Embryophyta</taxon>
        <taxon>Tracheophyta</taxon>
        <taxon>Spermatophyta</taxon>
        <taxon>Magnoliopsida</taxon>
        <taxon>eudicotyledons</taxon>
        <taxon>Gunneridae</taxon>
        <taxon>Pentapetalae</taxon>
        <taxon>rosids</taxon>
        <taxon>malvids</taxon>
        <taxon>Malvales</taxon>
        <taxon>Malvaceae</taxon>
        <taxon>Malvoideae</taxon>
        <taxon>Hibiscus</taxon>
    </lineage>
</organism>
<feature type="domain" description="Reverse transcriptase Ty1/copia-type" evidence="1">
    <location>
        <begin position="119"/>
        <end position="278"/>
    </location>
</feature>
<evidence type="ECO:0000313" key="3">
    <source>
        <dbReference type="Proteomes" id="UP000436088"/>
    </source>
</evidence>
<dbReference type="InterPro" id="IPR013103">
    <property type="entry name" value="RVT_2"/>
</dbReference>
<comment type="caution">
    <text evidence="2">The sequence shown here is derived from an EMBL/GenBank/DDBJ whole genome shotgun (WGS) entry which is preliminary data.</text>
</comment>
<name>A0A6A3CRH8_HIBSY</name>
<dbReference type="GO" id="GO:0005504">
    <property type="term" value="F:fatty acid binding"/>
    <property type="evidence" value="ECO:0007669"/>
    <property type="project" value="TreeGrafter"/>
</dbReference>